<comment type="similarity">
    <text evidence="1">Belongs to the short-chain dehydrogenases/reductases (SDR) family.</text>
</comment>
<dbReference type="Pfam" id="PF13561">
    <property type="entry name" value="adh_short_C2"/>
    <property type="match status" value="1"/>
</dbReference>
<dbReference type="InterPro" id="IPR002347">
    <property type="entry name" value="SDR_fam"/>
</dbReference>
<dbReference type="Proteomes" id="UP000765845">
    <property type="component" value="Unassembled WGS sequence"/>
</dbReference>
<dbReference type="SUPFAM" id="SSF51735">
    <property type="entry name" value="NAD(P)-binding Rossmann-fold domains"/>
    <property type="match status" value="1"/>
</dbReference>
<dbReference type="InterPro" id="IPR020904">
    <property type="entry name" value="Sc_DH/Rdtase_CS"/>
</dbReference>
<organism evidence="2 3">
    <name type="scientific">Spongiibacter thalassae</name>
    <dbReference type="NCBI Taxonomy" id="2721624"/>
    <lineage>
        <taxon>Bacteria</taxon>
        <taxon>Pseudomonadati</taxon>
        <taxon>Pseudomonadota</taxon>
        <taxon>Gammaproteobacteria</taxon>
        <taxon>Cellvibrionales</taxon>
        <taxon>Spongiibacteraceae</taxon>
        <taxon>Spongiibacter</taxon>
    </lineage>
</organism>
<proteinExistence type="inferred from homology"/>
<dbReference type="PROSITE" id="PS00061">
    <property type="entry name" value="ADH_SHORT"/>
    <property type="match status" value="1"/>
</dbReference>
<name>A0ABX1G9M6_9GAMM</name>
<accession>A0ABX1G9M6</accession>
<sequence length="244" mass="25852">MESQVIFNFKAKRVLVTGGTQGIGLGLANAFYKAGADVVITGTRDKASDYDTDLSAFSYIPVNLAKALERVTLADQVGDIDILINNAGVSNSTGGEFEMDGFRLTLEVDLVAPADLAFRFSKSLTQRRGAIVNIGSAACFLAIRSSPAYTAAKAGLLGLTRALADKWAPKGIRVNLVAPGYVNTQLVGPLHDNEEFSKSLISTLPIPRWGEPEDIAPTVLFLASDSASYITGQSILVDGGLVLR</sequence>
<dbReference type="InterPro" id="IPR036291">
    <property type="entry name" value="NAD(P)-bd_dom_sf"/>
</dbReference>
<dbReference type="RefSeq" id="WP_168448415.1">
    <property type="nucleotide sequence ID" value="NZ_JAAWWK010000001.1"/>
</dbReference>
<comment type="caution">
    <text evidence="2">The sequence shown here is derived from an EMBL/GenBank/DDBJ whole genome shotgun (WGS) entry which is preliminary data.</text>
</comment>
<keyword evidence="3" id="KW-1185">Reference proteome</keyword>
<reference evidence="2 3" key="1">
    <citation type="submission" date="2020-04" db="EMBL/GenBank/DDBJ databases">
        <authorList>
            <person name="Yoon J."/>
        </authorList>
    </citation>
    <scope>NUCLEOTIDE SEQUENCE [LARGE SCALE GENOMIC DNA]</scope>
    <source>
        <strain evidence="2 3">KMU-166</strain>
    </source>
</reference>
<dbReference type="PANTHER" id="PTHR42879">
    <property type="entry name" value="3-OXOACYL-(ACYL-CARRIER-PROTEIN) REDUCTASE"/>
    <property type="match status" value="1"/>
</dbReference>
<evidence type="ECO:0000313" key="2">
    <source>
        <dbReference type="EMBL" id="NKI15857.1"/>
    </source>
</evidence>
<evidence type="ECO:0000313" key="3">
    <source>
        <dbReference type="Proteomes" id="UP000765845"/>
    </source>
</evidence>
<protein>
    <submittedName>
        <fullName evidence="2">SDR family oxidoreductase</fullName>
    </submittedName>
</protein>
<dbReference type="Gene3D" id="3.40.50.720">
    <property type="entry name" value="NAD(P)-binding Rossmann-like Domain"/>
    <property type="match status" value="1"/>
</dbReference>
<dbReference type="PRINTS" id="PR00081">
    <property type="entry name" value="GDHRDH"/>
</dbReference>
<dbReference type="EMBL" id="JAAWWK010000001">
    <property type="protein sequence ID" value="NKI15857.1"/>
    <property type="molecule type" value="Genomic_DNA"/>
</dbReference>
<dbReference type="InterPro" id="IPR050259">
    <property type="entry name" value="SDR"/>
</dbReference>
<dbReference type="PRINTS" id="PR00080">
    <property type="entry name" value="SDRFAMILY"/>
</dbReference>
<gene>
    <name evidence="2" type="ORF">HCU74_00340</name>
</gene>
<evidence type="ECO:0000256" key="1">
    <source>
        <dbReference type="ARBA" id="ARBA00006484"/>
    </source>
</evidence>